<protein>
    <submittedName>
        <fullName evidence="1">Uncharacterized protein</fullName>
    </submittedName>
</protein>
<accession>A0A0S1SJV1</accession>
<organism evidence="1 2">
    <name type="scientific">Candidatus Peribacter riflensis</name>
    <dbReference type="NCBI Taxonomy" id="1735162"/>
    <lineage>
        <taxon>Bacteria</taxon>
        <taxon>Candidatus Peregrinibacteriota</taxon>
        <taxon>Candidatus Peribacteria</taxon>
        <taxon>Candidatus Peribacterales</taxon>
        <taxon>Candidatus Peribacteraceae</taxon>
        <taxon>Candidatus Peribacter</taxon>
    </lineage>
</organism>
<dbReference type="AlphaFoldDB" id="A0A0S1SJV1"/>
<dbReference type="STRING" id="1735162.PeribacterB2_0264"/>
<accession>A0A0S1SGT4</accession>
<reference evidence="1 2" key="2">
    <citation type="journal article" date="2016" name="PeerJ">
        <title>Analysis of five complete genome sequences for members of the class Peribacteria in the recently recognized Peregrinibacteria bacterial phylum.</title>
        <authorList>
            <person name="Anantharaman K."/>
            <person name="Brown C.T."/>
            <person name="Burstein D."/>
            <person name="Castelle C.J."/>
            <person name="Probst A.J."/>
            <person name="Thomas B.C."/>
            <person name="Williams K.H."/>
            <person name="Banfield J.F."/>
        </authorList>
    </citation>
    <scope>NUCLEOTIDE SEQUENCE [LARGE SCALE GENOMIC DNA]</scope>
    <source>
        <strain evidence="1">RIFOXYD1_FULL_PER-ii_59_16</strain>
    </source>
</reference>
<accession>A0A0S1SUE6</accession>
<dbReference type="KEGG" id="prf:PeribacterA2_0264"/>
<proteinExistence type="predicted"/>
<evidence type="ECO:0000313" key="2">
    <source>
        <dbReference type="Proteomes" id="UP000069135"/>
    </source>
</evidence>
<evidence type="ECO:0000313" key="1">
    <source>
        <dbReference type="EMBL" id="ALM12963.1"/>
    </source>
</evidence>
<dbReference type="EMBL" id="CP013065">
    <property type="protein sequence ID" value="ALM12963.1"/>
    <property type="molecule type" value="Genomic_DNA"/>
</dbReference>
<gene>
    <name evidence="1" type="ORF">PeribacterD1_0264</name>
</gene>
<dbReference type="Proteomes" id="UP000069135">
    <property type="component" value="Chromosome"/>
</dbReference>
<name>A0A0S1SJV1_9BACT</name>
<accession>A0A0S1SSQ8</accession>
<sequence length="177" mass="20746">MIKMDPKILAQARKKFRELSERFDGFMTVILDNWRGYRFIYDLERASCCRYGCPRCPLYQLLKNESSGLFSAALLPANSDDKLLFGPQNFLNCKSLAEYQDGYSNFLVRKCFTRKEICGELDLVREMRVIYSRSGSLRRIEMKFKKGVISKALKLAKPEQKRLIRGYLKQHPDFFTV</sequence>
<accession>A0A0S1SPW1</accession>
<reference evidence="2" key="1">
    <citation type="submission" date="2015-10" db="EMBL/GenBank/DDBJ databases">
        <title>Analysis of five complete genome sequences for members of the class Peribacteria in the recently recognized Peregrinibacteria bacterial phylum.</title>
        <authorList>
            <person name="Anantharaman K."/>
            <person name="Brown C.T."/>
            <person name="Burstein D."/>
            <person name="Castelle C.J."/>
            <person name="Probst A.J."/>
            <person name="Thomas B.C."/>
            <person name="Williams K.H."/>
            <person name="Banfield J.F."/>
        </authorList>
    </citation>
    <scope>NUCLEOTIDE SEQUENCE [LARGE SCALE GENOMIC DNA]</scope>
</reference>